<proteinExistence type="predicted"/>
<dbReference type="RefSeq" id="WP_194866415.1">
    <property type="nucleotide sequence ID" value="NZ_ARXX01000116.1"/>
</dbReference>
<keyword evidence="2" id="KW-1185">Reference proteome</keyword>
<dbReference type="Proteomes" id="UP000662703">
    <property type="component" value="Unassembled WGS sequence"/>
</dbReference>
<gene>
    <name evidence="1" type="ORF">Y5W_03771</name>
</gene>
<organism evidence="1 2">
    <name type="scientific">Alloalcanivorax profundimaris</name>
    <dbReference type="NCBI Taxonomy" id="2735259"/>
    <lineage>
        <taxon>Bacteria</taxon>
        <taxon>Pseudomonadati</taxon>
        <taxon>Pseudomonadota</taxon>
        <taxon>Gammaproteobacteria</taxon>
        <taxon>Oceanospirillales</taxon>
        <taxon>Alcanivoracaceae</taxon>
        <taxon>Alloalcanivorax</taxon>
    </lineage>
</organism>
<comment type="caution">
    <text evidence="1">The sequence shown here is derived from an EMBL/GenBank/DDBJ whole genome shotgun (WGS) entry which is preliminary data.</text>
</comment>
<dbReference type="EMBL" id="ARXX01000116">
    <property type="protein sequence ID" value="MBF5058477.1"/>
    <property type="molecule type" value="Genomic_DNA"/>
</dbReference>
<evidence type="ECO:0000313" key="2">
    <source>
        <dbReference type="Proteomes" id="UP000662703"/>
    </source>
</evidence>
<evidence type="ECO:0008006" key="3">
    <source>
        <dbReference type="Google" id="ProtNLM"/>
    </source>
</evidence>
<accession>A0ABS0AY06</accession>
<feature type="non-terminal residue" evidence="1">
    <location>
        <position position="1"/>
    </location>
</feature>
<protein>
    <recommendedName>
        <fullName evidence="3">Lysidine-tRNA(Ile) synthetase C-terminal domain-containing protein</fullName>
    </recommendedName>
</protein>
<name>A0ABS0AY06_9GAMM</name>
<reference evidence="1 2" key="1">
    <citation type="submission" date="2012-09" db="EMBL/GenBank/DDBJ databases">
        <title>Genome Sequence of alkane-degrading Bacterium Alcanivorax sp. 521-1.</title>
        <authorList>
            <person name="Lai Q."/>
            <person name="Shao Z."/>
        </authorList>
    </citation>
    <scope>NUCLEOTIDE SEQUENCE [LARGE SCALE GENOMIC DNA]</scope>
    <source>
        <strain evidence="1 2">521-1</strain>
    </source>
</reference>
<sequence length="70" mass="8043">PARLAVSPEAVRLVLRDGRRLAVRPPFRALLREHWLALHCPGAGWVWLFPDQLDPAAVTPLRQVLFLQRR</sequence>
<evidence type="ECO:0000313" key="1">
    <source>
        <dbReference type="EMBL" id="MBF5058477.1"/>
    </source>
</evidence>